<dbReference type="EMBL" id="JBGEHV010000069">
    <property type="protein sequence ID" value="MEY8042895.1"/>
    <property type="molecule type" value="Genomic_DNA"/>
</dbReference>
<feature type="transmembrane region" description="Helical" evidence="6">
    <location>
        <begin position="120"/>
        <end position="144"/>
    </location>
</feature>
<protein>
    <recommendedName>
        <fullName evidence="6">Transport permease protein</fullName>
    </recommendedName>
</protein>
<comment type="subcellular location">
    <subcellularLocation>
        <location evidence="6">Cell membrane</location>
        <topology evidence="6">Multi-pass membrane protein</topology>
    </subcellularLocation>
    <subcellularLocation>
        <location evidence="1">Membrane</location>
        <topology evidence="1">Multi-pass membrane protein</topology>
    </subcellularLocation>
</comment>
<evidence type="ECO:0000256" key="5">
    <source>
        <dbReference type="ARBA" id="ARBA00023251"/>
    </source>
</evidence>
<feature type="transmembrane region" description="Helical" evidence="6">
    <location>
        <begin position="51"/>
        <end position="69"/>
    </location>
</feature>
<keyword evidence="5" id="KW-0046">Antibiotic resistance</keyword>
<dbReference type="InterPro" id="IPR000412">
    <property type="entry name" value="ABC_2_transport"/>
</dbReference>
<keyword evidence="2 6" id="KW-0812">Transmembrane</keyword>
<feature type="transmembrane region" description="Helical" evidence="6">
    <location>
        <begin position="156"/>
        <end position="177"/>
    </location>
</feature>
<evidence type="ECO:0000256" key="3">
    <source>
        <dbReference type="ARBA" id="ARBA00022989"/>
    </source>
</evidence>
<evidence type="ECO:0000256" key="6">
    <source>
        <dbReference type="RuleBase" id="RU361157"/>
    </source>
</evidence>
<evidence type="ECO:0000256" key="4">
    <source>
        <dbReference type="ARBA" id="ARBA00023136"/>
    </source>
</evidence>
<sequence length="272" mass="29122">MSDPTPSSIPVAPTPTGVGWWFSDVHQMALRNVRHIVRYRDQLGQALAQPVMFYILFTYVFGGAISVPGGDYQQFVIPGVLAQIVVFGSVLSMCVGIAADLRNGVMDRFKSLPMTRSSVLAGRAVSEILRNVIAIAVILVLSHLLGYRFGGGPVQVLVGLGLLLLLGFALSWILAFVGLIVQSVETAQFLGMMGLFPLAFLSSAFVPAESMPGWLAVWSENQPVTVVIDAVRGLLNGDVGVDVALHPVLWCLGILAVFVPLSVSTFGRVTRS</sequence>
<dbReference type="Pfam" id="PF01061">
    <property type="entry name" value="ABC2_membrane"/>
    <property type="match status" value="1"/>
</dbReference>
<organism evidence="8 9">
    <name type="scientific">Saccharopolyspora cebuensis</name>
    <dbReference type="NCBI Taxonomy" id="418759"/>
    <lineage>
        <taxon>Bacteria</taxon>
        <taxon>Bacillati</taxon>
        <taxon>Actinomycetota</taxon>
        <taxon>Actinomycetes</taxon>
        <taxon>Pseudonocardiales</taxon>
        <taxon>Pseudonocardiaceae</taxon>
        <taxon>Saccharopolyspora</taxon>
    </lineage>
</organism>
<gene>
    <name evidence="8" type="ORF">AB8O55_26105</name>
</gene>
<keyword evidence="6" id="KW-1003">Cell membrane</keyword>
<dbReference type="PROSITE" id="PS51012">
    <property type="entry name" value="ABC_TM2"/>
    <property type="match status" value="1"/>
</dbReference>
<keyword evidence="3 6" id="KW-1133">Transmembrane helix</keyword>
<keyword evidence="4 6" id="KW-0472">Membrane</keyword>
<dbReference type="InterPro" id="IPR047817">
    <property type="entry name" value="ABC2_TM_bact-type"/>
</dbReference>
<feature type="transmembrane region" description="Helical" evidence="6">
    <location>
        <begin position="189"/>
        <end position="208"/>
    </location>
</feature>
<comment type="similarity">
    <text evidence="6">Belongs to the ABC-2 integral membrane protein family.</text>
</comment>
<feature type="transmembrane region" description="Helical" evidence="6">
    <location>
        <begin position="244"/>
        <end position="266"/>
    </location>
</feature>
<evidence type="ECO:0000256" key="2">
    <source>
        <dbReference type="ARBA" id="ARBA00022692"/>
    </source>
</evidence>
<evidence type="ECO:0000259" key="7">
    <source>
        <dbReference type="PROSITE" id="PS51012"/>
    </source>
</evidence>
<reference evidence="8 9" key="1">
    <citation type="submission" date="2024-08" db="EMBL/GenBank/DDBJ databases">
        <title>Genome mining of Saccharopolyspora cebuensis PGLac3 from Nigerian medicinal plant.</title>
        <authorList>
            <person name="Ezeobiora C.E."/>
            <person name="Igbokwe N.H."/>
            <person name="Amin D.H."/>
            <person name="Mendie U.E."/>
        </authorList>
    </citation>
    <scope>NUCLEOTIDE SEQUENCE [LARGE SCALE GENOMIC DNA]</scope>
    <source>
        <strain evidence="8 9">PGLac3</strain>
    </source>
</reference>
<dbReference type="Proteomes" id="UP001564626">
    <property type="component" value="Unassembled WGS sequence"/>
</dbReference>
<comment type="caution">
    <text evidence="8">The sequence shown here is derived from an EMBL/GenBank/DDBJ whole genome shotgun (WGS) entry which is preliminary data.</text>
</comment>
<dbReference type="PANTHER" id="PTHR43229">
    <property type="entry name" value="NODULATION PROTEIN J"/>
    <property type="match status" value="1"/>
</dbReference>
<evidence type="ECO:0000313" key="9">
    <source>
        <dbReference type="Proteomes" id="UP001564626"/>
    </source>
</evidence>
<dbReference type="InterPro" id="IPR051784">
    <property type="entry name" value="Nod_factor_ABC_transporter"/>
</dbReference>
<dbReference type="RefSeq" id="WP_345363454.1">
    <property type="nucleotide sequence ID" value="NZ_BAABII010000010.1"/>
</dbReference>
<dbReference type="PANTHER" id="PTHR43229:SF2">
    <property type="entry name" value="NODULATION PROTEIN J"/>
    <property type="match status" value="1"/>
</dbReference>
<feature type="transmembrane region" description="Helical" evidence="6">
    <location>
        <begin position="75"/>
        <end position="99"/>
    </location>
</feature>
<feature type="domain" description="ABC transmembrane type-2" evidence="7">
    <location>
        <begin position="41"/>
        <end position="269"/>
    </location>
</feature>
<name>A0ABV4CP69_9PSEU</name>
<dbReference type="PIRSF" id="PIRSF006648">
    <property type="entry name" value="DrrB"/>
    <property type="match status" value="1"/>
</dbReference>
<keyword evidence="6" id="KW-0813">Transport</keyword>
<accession>A0ABV4CP69</accession>
<proteinExistence type="inferred from homology"/>
<evidence type="ECO:0000313" key="8">
    <source>
        <dbReference type="EMBL" id="MEY8042895.1"/>
    </source>
</evidence>
<evidence type="ECO:0000256" key="1">
    <source>
        <dbReference type="ARBA" id="ARBA00004141"/>
    </source>
</evidence>
<dbReference type="InterPro" id="IPR013525">
    <property type="entry name" value="ABC2_TM"/>
</dbReference>
<keyword evidence="9" id="KW-1185">Reference proteome</keyword>